<evidence type="ECO:0000313" key="2">
    <source>
        <dbReference type="EMBL" id="QAA95576.1"/>
    </source>
</evidence>
<sequence length="141" mass="14690">MPDPAPKTTVADFKRLLEGHHPFAAILEIDILEIGHGTATLKLPERSEHQRLGGTIAGPMLMGLADLALYAAIVGATGNAEAVTASLTMNFLRKTPPGGVLAHARILKTGRMAAGEVLLVPAAGGEPVAQAISTWSLPRRS</sequence>
<organism evidence="2 3">
    <name type="scientific">Pollutimonas thiosulfatoxidans</name>
    <dbReference type="NCBI Taxonomy" id="2028345"/>
    <lineage>
        <taxon>Bacteria</taxon>
        <taxon>Pseudomonadati</taxon>
        <taxon>Pseudomonadota</taxon>
        <taxon>Betaproteobacteria</taxon>
        <taxon>Burkholderiales</taxon>
        <taxon>Alcaligenaceae</taxon>
        <taxon>Pollutimonas</taxon>
    </lineage>
</organism>
<accession>A0A451FST0</accession>
<proteinExistence type="predicted"/>
<gene>
    <name evidence="2" type="ORF">CKA81_09965</name>
</gene>
<dbReference type="AlphaFoldDB" id="A0A451FST0"/>
<evidence type="ECO:0000313" key="3">
    <source>
        <dbReference type="Proteomes" id="UP000283474"/>
    </source>
</evidence>
<dbReference type="Pfam" id="PF03061">
    <property type="entry name" value="4HBT"/>
    <property type="match status" value="1"/>
</dbReference>
<name>A0A451FST0_9BURK</name>
<feature type="domain" description="Thioesterase" evidence="1">
    <location>
        <begin position="53"/>
        <end position="111"/>
    </location>
</feature>
<dbReference type="KEGG" id="pus:CKA81_09965"/>
<evidence type="ECO:0000259" key="1">
    <source>
        <dbReference type="Pfam" id="PF03061"/>
    </source>
</evidence>
<dbReference type="EMBL" id="CP022987">
    <property type="protein sequence ID" value="QAA95576.1"/>
    <property type="molecule type" value="Genomic_DNA"/>
</dbReference>
<dbReference type="Gene3D" id="3.10.129.10">
    <property type="entry name" value="Hotdog Thioesterase"/>
    <property type="match status" value="1"/>
</dbReference>
<dbReference type="CDD" id="cd03443">
    <property type="entry name" value="PaaI_thioesterase"/>
    <property type="match status" value="1"/>
</dbReference>
<keyword evidence="3" id="KW-1185">Reference proteome</keyword>
<reference evidence="2 3" key="1">
    <citation type="submission" date="2017-08" db="EMBL/GenBank/DDBJ databases">
        <authorList>
            <person name="Park S.-J."/>
            <person name="Kim H."/>
        </authorList>
    </citation>
    <scope>NUCLEOTIDE SEQUENCE [LARGE SCALE GENOMIC DNA]</scope>
    <source>
        <strain evidence="3">ye3</strain>
    </source>
</reference>
<dbReference type="Proteomes" id="UP000283474">
    <property type="component" value="Chromosome"/>
</dbReference>
<dbReference type="InterPro" id="IPR006683">
    <property type="entry name" value="Thioestr_dom"/>
</dbReference>
<dbReference type="GO" id="GO:0016790">
    <property type="term" value="F:thiolester hydrolase activity"/>
    <property type="evidence" value="ECO:0007669"/>
    <property type="project" value="UniProtKB-ARBA"/>
</dbReference>
<dbReference type="SUPFAM" id="SSF54637">
    <property type="entry name" value="Thioesterase/thiol ester dehydrase-isomerase"/>
    <property type="match status" value="1"/>
</dbReference>
<dbReference type="InterPro" id="IPR029069">
    <property type="entry name" value="HotDog_dom_sf"/>
</dbReference>
<protein>
    <submittedName>
        <fullName evidence="2">Thioesterase</fullName>
    </submittedName>
</protein>
<dbReference type="OrthoDB" id="8588611at2"/>